<keyword evidence="9" id="KW-1185">Reference proteome</keyword>
<feature type="signal peptide" evidence="7">
    <location>
        <begin position="1"/>
        <end position="15"/>
    </location>
</feature>
<dbReference type="Proteomes" id="UP001362999">
    <property type="component" value="Unassembled WGS sequence"/>
</dbReference>
<evidence type="ECO:0000256" key="3">
    <source>
        <dbReference type="ARBA" id="ARBA00022989"/>
    </source>
</evidence>
<evidence type="ECO:0000256" key="7">
    <source>
        <dbReference type="SAM" id="SignalP"/>
    </source>
</evidence>
<accession>A0AAW0C2P4</accession>
<feature type="region of interest" description="Disordered" evidence="5">
    <location>
        <begin position="83"/>
        <end position="148"/>
    </location>
</feature>
<evidence type="ECO:0000256" key="4">
    <source>
        <dbReference type="ARBA" id="ARBA00023136"/>
    </source>
</evidence>
<feature type="region of interest" description="Disordered" evidence="5">
    <location>
        <begin position="303"/>
        <end position="328"/>
    </location>
</feature>
<feature type="chain" id="PRO_5043676340" evidence="7">
    <location>
        <begin position="16"/>
        <end position="328"/>
    </location>
</feature>
<feature type="transmembrane region" description="Helical" evidence="6">
    <location>
        <begin position="149"/>
        <end position="173"/>
    </location>
</feature>
<proteinExistence type="predicted"/>
<keyword evidence="4 6" id="KW-0472">Membrane</keyword>
<dbReference type="CDD" id="cd12087">
    <property type="entry name" value="TM_EGFR-like"/>
    <property type="match status" value="1"/>
</dbReference>
<feature type="compositionally biased region" description="Polar residues" evidence="5">
    <location>
        <begin position="303"/>
        <end position="316"/>
    </location>
</feature>
<feature type="compositionally biased region" description="Low complexity" evidence="5">
    <location>
        <begin position="270"/>
        <end position="279"/>
    </location>
</feature>
<name>A0AAW0C2P4_9AGAR</name>
<protein>
    <submittedName>
        <fullName evidence="8">Uncharacterized protein</fullName>
    </submittedName>
</protein>
<keyword evidence="7" id="KW-0732">Signal</keyword>
<feature type="region of interest" description="Disordered" evidence="5">
    <location>
        <begin position="270"/>
        <end position="289"/>
    </location>
</feature>
<comment type="caution">
    <text evidence="8">The sequence shown here is derived from an EMBL/GenBank/DDBJ whole genome shotgun (WGS) entry which is preliminary data.</text>
</comment>
<dbReference type="PANTHER" id="PTHR15549:SF26">
    <property type="entry name" value="AXIAL BUDDING PATTERN PROTEIN 2-RELATED"/>
    <property type="match status" value="1"/>
</dbReference>
<feature type="compositionally biased region" description="Pro residues" evidence="5">
    <location>
        <begin position="126"/>
        <end position="140"/>
    </location>
</feature>
<gene>
    <name evidence="8" type="ORF">R3P38DRAFT_2920910</name>
</gene>
<dbReference type="GO" id="GO:0016020">
    <property type="term" value="C:membrane"/>
    <property type="evidence" value="ECO:0007669"/>
    <property type="project" value="UniProtKB-SubCell"/>
</dbReference>
<evidence type="ECO:0000256" key="2">
    <source>
        <dbReference type="ARBA" id="ARBA00022692"/>
    </source>
</evidence>
<keyword evidence="3 6" id="KW-1133">Transmembrane helix</keyword>
<evidence type="ECO:0000313" key="9">
    <source>
        <dbReference type="Proteomes" id="UP001362999"/>
    </source>
</evidence>
<feature type="compositionally biased region" description="Low complexity" evidence="5">
    <location>
        <begin position="103"/>
        <end position="125"/>
    </location>
</feature>
<organism evidence="8 9">
    <name type="scientific">Favolaschia claudopus</name>
    <dbReference type="NCBI Taxonomy" id="2862362"/>
    <lineage>
        <taxon>Eukaryota</taxon>
        <taxon>Fungi</taxon>
        <taxon>Dikarya</taxon>
        <taxon>Basidiomycota</taxon>
        <taxon>Agaricomycotina</taxon>
        <taxon>Agaricomycetes</taxon>
        <taxon>Agaricomycetidae</taxon>
        <taxon>Agaricales</taxon>
        <taxon>Marasmiineae</taxon>
        <taxon>Mycenaceae</taxon>
        <taxon>Favolaschia</taxon>
    </lineage>
</organism>
<dbReference type="AlphaFoldDB" id="A0AAW0C2P4"/>
<keyword evidence="2 6" id="KW-0812">Transmembrane</keyword>
<evidence type="ECO:0000313" key="8">
    <source>
        <dbReference type="EMBL" id="KAK7033134.1"/>
    </source>
</evidence>
<evidence type="ECO:0000256" key="6">
    <source>
        <dbReference type="SAM" id="Phobius"/>
    </source>
</evidence>
<evidence type="ECO:0000256" key="1">
    <source>
        <dbReference type="ARBA" id="ARBA00004167"/>
    </source>
</evidence>
<reference evidence="8 9" key="1">
    <citation type="journal article" date="2024" name="J Genomics">
        <title>Draft genome sequencing and assembly of Favolaschia claudopus CIRM-BRFM 2984 isolated from oak limbs.</title>
        <authorList>
            <person name="Navarro D."/>
            <person name="Drula E."/>
            <person name="Chaduli D."/>
            <person name="Cazenave R."/>
            <person name="Ahrendt S."/>
            <person name="Wang J."/>
            <person name="Lipzen A."/>
            <person name="Daum C."/>
            <person name="Barry K."/>
            <person name="Grigoriev I.V."/>
            <person name="Favel A."/>
            <person name="Rosso M.N."/>
            <person name="Martin F."/>
        </authorList>
    </citation>
    <scope>NUCLEOTIDE SEQUENCE [LARGE SCALE GENOMIC DNA]</scope>
    <source>
        <strain evidence="8 9">CIRM-BRFM 2984</strain>
    </source>
</reference>
<evidence type="ECO:0000256" key="5">
    <source>
        <dbReference type="SAM" id="MobiDB-lite"/>
    </source>
</evidence>
<dbReference type="GO" id="GO:0071944">
    <property type="term" value="C:cell periphery"/>
    <property type="evidence" value="ECO:0007669"/>
    <property type="project" value="UniProtKB-ARBA"/>
</dbReference>
<feature type="region of interest" description="Disordered" evidence="5">
    <location>
        <begin position="180"/>
        <end position="212"/>
    </location>
</feature>
<dbReference type="EMBL" id="JAWWNJ010000023">
    <property type="protein sequence ID" value="KAK7033134.1"/>
    <property type="molecule type" value="Genomic_DNA"/>
</dbReference>
<dbReference type="InterPro" id="IPR051694">
    <property type="entry name" value="Immunoregulatory_rcpt-like"/>
</dbReference>
<comment type="subcellular location">
    <subcellularLocation>
        <location evidence="1">Membrane</location>
        <topology evidence="1">Single-pass membrane protein</topology>
    </subcellularLocation>
</comment>
<sequence length="328" mass="33752">MFFVFLLAFSSFAAAVLNVNTPITAPGTTLSLVDLGQQQGPSLTWVVNVPPGVQYALTIRDNAGSLQSSGPFDVAAGSSTTCIGSGGGPSNSASNTGGGSSTGGQSSSTAQSSLPSSPSGSASQTSPPPQSSDPSGPPPAGSGSKKKSLAGPIAGGVVGGLILITAVLAFFMWRRRRQTAEGGSPFPEGFDNVAEKQLPPPPPLSVTNDTAHSARDWTPEQLFTTLPSGETQLTSLPAQTVPQPILAEEEKARARVGFIQQEINELQQLADVSSASSAGRSDDSSNAELLDEMRRLRQQMQVIEQRMQASQATSPPGTEAPPEYSKAS</sequence>
<dbReference type="PANTHER" id="PTHR15549">
    <property type="entry name" value="PAIRED IMMUNOGLOBULIN-LIKE TYPE 2 RECEPTOR"/>
    <property type="match status" value="1"/>
</dbReference>